<evidence type="ECO:0000313" key="4">
    <source>
        <dbReference type="EMBL" id="GAA2079933.1"/>
    </source>
</evidence>
<protein>
    <submittedName>
        <fullName evidence="4">ADP-ribosylglycohydrolase family protein</fullName>
    </submittedName>
</protein>
<comment type="similarity">
    <text evidence="1">Belongs to the ADP-ribosylglycohydrolase family.</text>
</comment>
<dbReference type="SUPFAM" id="SSF52799">
    <property type="entry name" value="(Phosphotyrosine protein) phosphatases II"/>
    <property type="match status" value="1"/>
</dbReference>
<dbReference type="Proteomes" id="UP001501480">
    <property type="component" value="Unassembled WGS sequence"/>
</dbReference>
<evidence type="ECO:0000313" key="5">
    <source>
        <dbReference type="Proteomes" id="UP001501480"/>
    </source>
</evidence>
<evidence type="ECO:0000256" key="1">
    <source>
        <dbReference type="ARBA" id="ARBA00010702"/>
    </source>
</evidence>
<dbReference type="PROSITE" id="PS50056">
    <property type="entry name" value="TYR_PHOSPHATASE_2"/>
    <property type="match status" value="1"/>
</dbReference>
<dbReference type="InterPro" id="IPR000387">
    <property type="entry name" value="Tyr_Pase_dom"/>
</dbReference>
<dbReference type="InterPro" id="IPR036705">
    <property type="entry name" value="Ribosyl_crysJ1_sf"/>
</dbReference>
<dbReference type="Gene3D" id="3.90.190.10">
    <property type="entry name" value="Protein tyrosine phosphatase superfamily"/>
    <property type="match status" value="1"/>
</dbReference>
<dbReference type="InterPro" id="IPR029021">
    <property type="entry name" value="Prot-tyrosine_phosphatase-like"/>
</dbReference>
<dbReference type="EMBL" id="BAAAPY010000006">
    <property type="protein sequence ID" value="GAA2079933.1"/>
    <property type="molecule type" value="Genomic_DNA"/>
</dbReference>
<reference evidence="4 5" key="1">
    <citation type="journal article" date="2019" name="Int. J. Syst. Evol. Microbiol.">
        <title>The Global Catalogue of Microorganisms (GCM) 10K type strain sequencing project: providing services to taxonomists for standard genome sequencing and annotation.</title>
        <authorList>
            <consortium name="The Broad Institute Genomics Platform"/>
            <consortium name="The Broad Institute Genome Sequencing Center for Infectious Disease"/>
            <person name="Wu L."/>
            <person name="Ma J."/>
        </authorList>
    </citation>
    <scope>NUCLEOTIDE SEQUENCE [LARGE SCALE GENOMIC DNA]</scope>
    <source>
        <strain evidence="4 5">JCM 15749</strain>
    </source>
</reference>
<feature type="domain" description="Tyrosine specific protein phosphatases" evidence="3">
    <location>
        <begin position="420"/>
        <end position="472"/>
    </location>
</feature>
<evidence type="ECO:0000256" key="2">
    <source>
        <dbReference type="ARBA" id="ARBA00022801"/>
    </source>
</evidence>
<dbReference type="InterPro" id="IPR005502">
    <property type="entry name" value="Ribosyl_crysJ1"/>
</dbReference>
<dbReference type="PANTHER" id="PTHR16222">
    <property type="entry name" value="ADP-RIBOSYLGLYCOHYDROLASE"/>
    <property type="match status" value="1"/>
</dbReference>
<sequence>MHYEGITMAIHLSPAQVDRACGVVLGAAVGDALGAGYEFGCARLAPGDTPRMIGGGLGDFAPGEWTDDTAMTMGVLRAAAAGRDLRSEEGLDAVASEFAAWFATSPPDVGINTRAVLGAAGPGPSGAALTAAARARHARTGRTGSNGSLMRTSPVALAYLDDEEALVEAVRAVGALTHPDEDAQEACIIWCLAIRHAVLTGKLDPWRGLAHLSDERRSVWADRLSLAESRPASTFRPNGGAVAALQAAWASIVSTEIPVGDRQPCEHLVDALGAAVHVGDDTDTVASIAGALLGARWGMSAVPAEWRRILHGYPGVDSRELERLAFLAAHHGETGKYGWPVVCHIDYTALQYGRPALARHPYDDGVWMASATELDRLPGDVDAVVTLCLTGTEQVPAGIEQVTFRLQDLPDPAANPNLDFVIVDAARTVAALRAEGKRVLLHCVASHSRTPTVAIAYAMLLGVRLEEAIEAVCGVLPVARPNGGFRLALKRLSEKPTNSAQAEGIADCVRTRIWA</sequence>
<organism evidence="4 5">
    <name type="scientific">Aeromicrobium halocynthiae</name>
    <dbReference type="NCBI Taxonomy" id="560557"/>
    <lineage>
        <taxon>Bacteria</taxon>
        <taxon>Bacillati</taxon>
        <taxon>Actinomycetota</taxon>
        <taxon>Actinomycetes</taxon>
        <taxon>Propionibacteriales</taxon>
        <taxon>Nocardioidaceae</taxon>
        <taxon>Aeromicrobium</taxon>
    </lineage>
</organism>
<dbReference type="Pfam" id="PF03747">
    <property type="entry name" value="ADP_ribosyl_GH"/>
    <property type="match status" value="1"/>
</dbReference>
<comment type="caution">
    <text evidence="4">The sequence shown here is derived from an EMBL/GenBank/DDBJ whole genome shotgun (WGS) entry which is preliminary data.</text>
</comment>
<keyword evidence="2" id="KW-0378">Hydrolase</keyword>
<proteinExistence type="inferred from homology"/>
<name>A0ABN2W2U4_9ACTN</name>
<keyword evidence="5" id="KW-1185">Reference proteome</keyword>
<accession>A0ABN2W2U4</accession>
<evidence type="ECO:0000259" key="3">
    <source>
        <dbReference type="PROSITE" id="PS50056"/>
    </source>
</evidence>
<dbReference type="Gene3D" id="1.10.4080.10">
    <property type="entry name" value="ADP-ribosylation/Crystallin J1"/>
    <property type="match status" value="1"/>
</dbReference>
<dbReference type="CDD" id="cd14498">
    <property type="entry name" value="DSP"/>
    <property type="match status" value="1"/>
</dbReference>
<gene>
    <name evidence="4" type="ORF">GCM10009821_20260</name>
</gene>
<dbReference type="InterPro" id="IPR050792">
    <property type="entry name" value="ADP-ribosylglycohydrolase"/>
</dbReference>
<dbReference type="SUPFAM" id="SSF101478">
    <property type="entry name" value="ADP-ribosylglycohydrolase"/>
    <property type="match status" value="1"/>
</dbReference>
<dbReference type="PANTHER" id="PTHR16222:SF24">
    <property type="entry name" value="ADP-RIBOSYLHYDROLASE ARH3"/>
    <property type="match status" value="1"/>
</dbReference>